<feature type="non-terminal residue" evidence="7">
    <location>
        <position position="1"/>
    </location>
</feature>
<dbReference type="Pfam" id="PF01061">
    <property type="entry name" value="ABC2_membrane"/>
    <property type="match status" value="1"/>
</dbReference>
<name>T1AZ49_9ZZZZ</name>
<protein>
    <submittedName>
        <fullName evidence="7">ABC-2 type transporter</fullName>
    </submittedName>
</protein>
<dbReference type="InterPro" id="IPR013525">
    <property type="entry name" value="ABC2_TM"/>
</dbReference>
<evidence type="ECO:0000256" key="1">
    <source>
        <dbReference type="ARBA" id="ARBA00004141"/>
    </source>
</evidence>
<reference evidence="7" key="1">
    <citation type="submission" date="2013-08" db="EMBL/GenBank/DDBJ databases">
        <authorList>
            <person name="Mendez C."/>
            <person name="Richter M."/>
            <person name="Ferrer M."/>
            <person name="Sanchez J."/>
        </authorList>
    </citation>
    <scope>NUCLEOTIDE SEQUENCE</scope>
</reference>
<evidence type="ECO:0000256" key="5">
    <source>
        <dbReference type="SAM" id="Phobius"/>
    </source>
</evidence>
<organism evidence="7">
    <name type="scientific">mine drainage metagenome</name>
    <dbReference type="NCBI Taxonomy" id="410659"/>
    <lineage>
        <taxon>unclassified sequences</taxon>
        <taxon>metagenomes</taxon>
        <taxon>ecological metagenomes</taxon>
    </lineage>
</organism>
<dbReference type="PANTHER" id="PTHR43229:SF2">
    <property type="entry name" value="NODULATION PROTEIN J"/>
    <property type="match status" value="1"/>
</dbReference>
<feature type="transmembrane region" description="Helical" evidence="5">
    <location>
        <begin position="125"/>
        <end position="145"/>
    </location>
</feature>
<dbReference type="InterPro" id="IPR000412">
    <property type="entry name" value="ABC_2_transport"/>
</dbReference>
<evidence type="ECO:0000259" key="6">
    <source>
        <dbReference type="Pfam" id="PF01061"/>
    </source>
</evidence>
<dbReference type="PRINTS" id="PR00164">
    <property type="entry name" value="ABC2TRNSPORT"/>
</dbReference>
<proteinExistence type="predicted"/>
<evidence type="ECO:0000256" key="3">
    <source>
        <dbReference type="ARBA" id="ARBA00022989"/>
    </source>
</evidence>
<reference evidence="7" key="2">
    <citation type="journal article" date="2014" name="ISME J.">
        <title>Microbial stratification in low pH oxic and suboxic macroscopic growths along an acid mine drainage.</title>
        <authorList>
            <person name="Mendez-Garcia C."/>
            <person name="Mesa V."/>
            <person name="Sprenger R.R."/>
            <person name="Richter M."/>
            <person name="Diez M.S."/>
            <person name="Solano J."/>
            <person name="Bargiela R."/>
            <person name="Golyshina O.V."/>
            <person name="Manteca A."/>
            <person name="Ramos J.L."/>
            <person name="Gallego J.R."/>
            <person name="Llorente I."/>
            <person name="Martins Dos Santos V.A."/>
            <person name="Jensen O.N."/>
            <person name="Pelaez A.I."/>
            <person name="Sanchez J."/>
            <person name="Ferrer M."/>
        </authorList>
    </citation>
    <scope>NUCLEOTIDE SEQUENCE</scope>
</reference>
<accession>T1AZ49</accession>
<dbReference type="GO" id="GO:0043190">
    <property type="term" value="C:ATP-binding cassette (ABC) transporter complex"/>
    <property type="evidence" value="ECO:0007669"/>
    <property type="project" value="InterPro"/>
</dbReference>
<evidence type="ECO:0000256" key="2">
    <source>
        <dbReference type="ARBA" id="ARBA00022692"/>
    </source>
</evidence>
<feature type="non-terminal residue" evidence="7">
    <location>
        <position position="190"/>
    </location>
</feature>
<keyword evidence="4 5" id="KW-0472">Membrane</keyword>
<feature type="transmembrane region" description="Helical" evidence="5">
    <location>
        <begin position="14"/>
        <end position="37"/>
    </location>
</feature>
<comment type="caution">
    <text evidence="7">The sequence shown here is derived from an EMBL/GenBank/DDBJ whole genome shotgun (WGS) entry which is preliminary data.</text>
</comment>
<dbReference type="GO" id="GO:0140359">
    <property type="term" value="F:ABC-type transporter activity"/>
    <property type="evidence" value="ECO:0007669"/>
    <property type="project" value="InterPro"/>
</dbReference>
<keyword evidence="2 5" id="KW-0812">Transmembrane</keyword>
<feature type="transmembrane region" description="Helical" evidence="5">
    <location>
        <begin position="64"/>
        <end position="89"/>
    </location>
</feature>
<dbReference type="EMBL" id="AUZZ01006557">
    <property type="protein sequence ID" value="EQD45924.1"/>
    <property type="molecule type" value="Genomic_DNA"/>
</dbReference>
<comment type="subcellular location">
    <subcellularLocation>
        <location evidence="1">Membrane</location>
        <topology evidence="1">Multi-pass membrane protein</topology>
    </subcellularLocation>
</comment>
<dbReference type="InterPro" id="IPR051784">
    <property type="entry name" value="Nod_factor_ABC_transporter"/>
</dbReference>
<gene>
    <name evidence="7" type="ORF">B2A_09085</name>
</gene>
<dbReference type="AlphaFoldDB" id="T1AZ49"/>
<evidence type="ECO:0000313" key="7">
    <source>
        <dbReference type="EMBL" id="EQD45924.1"/>
    </source>
</evidence>
<feature type="domain" description="ABC-2 type transporter transmembrane" evidence="6">
    <location>
        <begin position="14"/>
        <end position="174"/>
    </location>
</feature>
<evidence type="ECO:0000256" key="4">
    <source>
        <dbReference type="ARBA" id="ARBA00023136"/>
    </source>
</evidence>
<sequence>PTLTSGLSTNYEDFLVGGVIALVAVFGTLFGGGFTLITDKQLGNLKALLITPLNRASVMLGKTIYTLTLSVISTALVIVISLFFGVTILMGLIGVVWIFIIVLMLTLGFTGISLILATRVKKPEIYAIFTQTIALPLWFLSGAFFPAASMPTWMRLISQVNPMTYAVDGIRDVMITGSYPLSTALPQLAI</sequence>
<dbReference type="PANTHER" id="PTHR43229">
    <property type="entry name" value="NODULATION PROTEIN J"/>
    <property type="match status" value="1"/>
</dbReference>
<feature type="transmembrane region" description="Helical" evidence="5">
    <location>
        <begin position="95"/>
        <end position="118"/>
    </location>
</feature>
<keyword evidence="3 5" id="KW-1133">Transmembrane helix</keyword>